<dbReference type="InterPro" id="IPR001909">
    <property type="entry name" value="KRAB"/>
</dbReference>
<evidence type="ECO:0000313" key="3">
    <source>
        <dbReference type="Proteomes" id="UP000770717"/>
    </source>
</evidence>
<dbReference type="AlphaFoldDB" id="A0A8J6EX80"/>
<keyword evidence="3" id="KW-1185">Reference proteome</keyword>
<dbReference type="InterPro" id="IPR036051">
    <property type="entry name" value="KRAB_dom_sf"/>
</dbReference>
<sequence>MISFRFDDVAVYFTEDEWRSLEEWQKELYKDVMKENYQTLVYVDQPEILARIERGEDPCIRAQELRTDNPTHTDRTDRVFVEDEIDMELQIDCPEELLEDVDNQPQWDMLDILIFLDEVFDL</sequence>
<dbReference type="OrthoDB" id="9892686at2759"/>
<dbReference type="SMART" id="SM00349">
    <property type="entry name" value="KRAB"/>
    <property type="match status" value="1"/>
</dbReference>
<dbReference type="GO" id="GO:0006355">
    <property type="term" value="P:regulation of DNA-templated transcription"/>
    <property type="evidence" value="ECO:0007669"/>
    <property type="project" value="InterPro"/>
</dbReference>
<dbReference type="EMBL" id="WNTK01000011">
    <property type="protein sequence ID" value="KAG9476339.1"/>
    <property type="molecule type" value="Genomic_DNA"/>
</dbReference>
<accession>A0A8J6EX80</accession>
<dbReference type="InterPro" id="IPR050169">
    <property type="entry name" value="Krueppel_C2H2_ZnF"/>
</dbReference>
<dbReference type="SUPFAM" id="SSF109640">
    <property type="entry name" value="KRAB domain (Kruppel-associated box)"/>
    <property type="match status" value="1"/>
</dbReference>
<dbReference type="PANTHER" id="PTHR23232">
    <property type="entry name" value="KRAB DOMAIN C2H2 ZINC FINGER"/>
    <property type="match status" value="1"/>
</dbReference>
<evidence type="ECO:0000259" key="1">
    <source>
        <dbReference type="PROSITE" id="PS50805"/>
    </source>
</evidence>
<protein>
    <recommendedName>
        <fullName evidence="1">KRAB domain-containing protein</fullName>
    </recommendedName>
</protein>
<evidence type="ECO:0000313" key="2">
    <source>
        <dbReference type="EMBL" id="KAG9476339.1"/>
    </source>
</evidence>
<feature type="domain" description="KRAB" evidence="1">
    <location>
        <begin position="4"/>
        <end position="71"/>
    </location>
</feature>
<dbReference type="CDD" id="cd07765">
    <property type="entry name" value="KRAB_A-box"/>
    <property type="match status" value="1"/>
</dbReference>
<name>A0A8J6EX80_ELECQ</name>
<organism evidence="2 3">
    <name type="scientific">Eleutherodactylus coqui</name>
    <name type="common">Puerto Rican coqui</name>
    <dbReference type="NCBI Taxonomy" id="57060"/>
    <lineage>
        <taxon>Eukaryota</taxon>
        <taxon>Metazoa</taxon>
        <taxon>Chordata</taxon>
        <taxon>Craniata</taxon>
        <taxon>Vertebrata</taxon>
        <taxon>Euteleostomi</taxon>
        <taxon>Amphibia</taxon>
        <taxon>Batrachia</taxon>
        <taxon>Anura</taxon>
        <taxon>Neobatrachia</taxon>
        <taxon>Hyloidea</taxon>
        <taxon>Eleutherodactylidae</taxon>
        <taxon>Eleutherodactylinae</taxon>
        <taxon>Eleutherodactylus</taxon>
        <taxon>Eleutherodactylus</taxon>
    </lineage>
</organism>
<dbReference type="Gene3D" id="6.10.140.140">
    <property type="match status" value="1"/>
</dbReference>
<dbReference type="Proteomes" id="UP000770717">
    <property type="component" value="Unassembled WGS sequence"/>
</dbReference>
<reference evidence="2" key="1">
    <citation type="thesis" date="2020" institute="ProQuest LLC" country="789 East Eisenhower Parkway, Ann Arbor, MI, USA">
        <title>Comparative Genomics and Chromosome Evolution.</title>
        <authorList>
            <person name="Mudd A.B."/>
        </authorList>
    </citation>
    <scope>NUCLEOTIDE SEQUENCE</scope>
    <source>
        <strain evidence="2">HN-11 Male</strain>
        <tissue evidence="2">Kidney and liver</tissue>
    </source>
</reference>
<gene>
    <name evidence="2" type="ORF">GDO78_003082</name>
</gene>
<dbReference type="Pfam" id="PF01352">
    <property type="entry name" value="KRAB"/>
    <property type="match status" value="1"/>
</dbReference>
<dbReference type="PANTHER" id="PTHR23232:SF118">
    <property type="entry name" value="ZINC FINGER PROTEIN 746"/>
    <property type="match status" value="1"/>
</dbReference>
<dbReference type="PROSITE" id="PS50805">
    <property type="entry name" value="KRAB"/>
    <property type="match status" value="1"/>
</dbReference>
<comment type="caution">
    <text evidence="2">The sequence shown here is derived from an EMBL/GenBank/DDBJ whole genome shotgun (WGS) entry which is preliminary data.</text>
</comment>
<proteinExistence type="predicted"/>